<gene>
    <name evidence="7" type="primary">SLC22A31</name>
</gene>
<dbReference type="FunCoup" id="G3WMD2">
    <property type="interactions" value="2"/>
</dbReference>
<name>G3WMD2_SARHA</name>
<evidence type="ECO:0000259" key="6">
    <source>
        <dbReference type="PROSITE" id="PS50850"/>
    </source>
</evidence>
<dbReference type="GeneTree" id="ENSGT00940000162670"/>
<dbReference type="AlphaFoldDB" id="G3WMD2"/>
<feature type="transmembrane region" description="Helical" evidence="5">
    <location>
        <begin position="6"/>
        <end position="22"/>
    </location>
</feature>
<dbReference type="InterPro" id="IPR020846">
    <property type="entry name" value="MFS_dom"/>
</dbReference>
<feature type="domain" description="Major facilitator superfamily (MFS) profile" evidence="6">
    <location>
        <begin position="1"/>
        <end position="328"/>
    </location>
</feature>
<organism evidence="7 8">
    <name type="scientific">Sarcophilus harrisii</name>
    <name type="common">Tasmanian devil</name>
    <name type="synonym">Sarcophilus laniarius</name>
    <dbReference type="NCBI Taxonomy" id="9305"/>
    <lineage>
        <taxon>Eukaryota</taxon>
        <taxon>Metazoa</taxon>
        <taxon>Chordata</taxon>
        <taxon>Craniata</taxon>
        <taxon>Vertebrata</taxon>
        <taxon>Euteleostomi</taxon>
        <taxon>Mammalia</taxon>
        <taxon>Metatheria</taxon>
        <taxon>Dasyuromorphia</taxon>
        <taxon>Dasyuridae</taxon>
        <taxon>Sarcophilus</taxon>
    </lineage>
</organism>
<keyword evidence="2 5" id="KW-0812">Transmembrane</keyword>
<keyword evidence="8" id="KW-1185">Reference proteome</keyword>
<evidence type="ECO:0000256" key="2">
    <source>
        <dbReference type="ARBA" id="ARBA00022692"/>
    </source>
</evidence>
<feature type="transmembrane region" description="Helical" evidence="5">
    <location>
        <begin position="153"/>
        <end position="170"/>
    </location>
</feature>
<feature type="transmembrane region" description="Helical" evidence="5">
    <location>
        <begin position="67"/>
        <end position="85"/>
    </location>
</feature>
<reference evidence="7 8" key="1">
    <citation type="journal article" date="2011" name="Proc. Natl. Acad. Sci. U.S.A.">
        <title>Genetic diversity and population structure of the endangered marsupial Sarcophilus harrisii (Tasmanian devil).</title>
        <authorList>
            <person name="Miller W."/>
            <person name="Hayes V.M."/>
            <person name="Ratan A."/>
            <person name="Petersen D.C."/>
            <person name="Wittekindt N.E."/>
            <person name="Miller J."/>
            <person name="Walenz B."/>
            <person name="Knight J."/>
            <person name="Qi J."/>
            <person name="Zhao F."/>
            <person name="Wang Q."/>
            <person name="Bedoya-Reina O.C."/>
            <person name="Katiyar N."/>
            <person name="Tomsho L.P."/>
            <person name="Kasson L.M."/>
            <person name="Hardie R.A."/>
            <person name="Woodbridge P."/>
            <person name="Tindall E.A."/>
            <person name="Bertelsen M.F."/>
            <person name="Dixon D."/>
            <person name="Pyecroft S."/>
            <person name="Helgen K.M."/>
            <person name="Lesk A.M."/>
            <person name="Pringle T.H."/>
            <person name="Patterson N."/>
            <person name="Zhang Y."/>
            <person name="Kreiss A."/>
            <person name="Woods G.M."/>
            <person name="Jones M.E."/>
            <person name="Schuster S.C."/>
        </authorList>
    </citation>
    <scope>NUCLEOTIDE SEQUENCE [LARGE SCALE GENOMIC DNA]</scope>
</reference>
<dbReference type="PROSITE" id="PS50850">
    <property type="entry name" value="MFS"/>
    <property type="match status" value="1"/>
</dbReference>
<feature type="transmembrane region" description="Helical" evidence="5">
    <location>
        <begin position="190"/>
        <end position="209"/>
    </location>
</feature>
<dbReference type="InterPro" id="IPR036259">
    <property type="entry name" value="MFS_trans_sf"/>
</dbReference>
<comment type="subcellular location">
    <subcellularLocation>
        <location evidence="1">Membrane</location>
        <topology evidence="1">Multi-pass membrane protein</topology>
    </subcellularLocation>
</comment>
<dbReference type="SUPFAM" id="SSF103473">
    <property type="entry name" value="MFS general substrate transporter"/>
    <property type="match status" value="1"/>
</dbReference>
<dbReference type="Gene3D" id="1.20.1250.20">
    <property type="entry name" value="MFS general substrate transporter like domains"/>
    <property type="match status" value="1"/>
</dbReference>
<dbReference type="Pfam" id="PF00083">
    <property type="entry name" value="Sugar_tr"/>
    <property type="match status" value="1"/>
</dbReference>
<dbReference type="STRING" id="9305.ENSSHAP00000016587"/>
<dbReference type="Proteomes" id="UP000007648">
    <property type="component" value="Unassembled WGS sequence"/>
</dbReference>
<sequence>MLLSLRMLYGASVAGAFLSLYVTRLEICDPNHRLPATMVANLFFVAGTVSVPELAAVCQDWRLLEGLVTFILGLLLLFWGFPFLLPESPRWLVATRQLERAQRVLWHMAESNFSPAESSSVNLAVDAGLDRLFAMKPLPQYHCICKIFSTQTTWRNILILSFTTFLGYGIRYNFTQHLMPHLPSMDTASFLLAGLEGAASLLLIPMACCYGRRANLLLWTVIISVVSLFLLSLSQDLPVWMVMFLSGLGLLASQAISVLSIFFSSEILPTVLRGGGLGVILAAGFLGQVTTPITSFSRTPSFFLHHLVFASFAVLSMLCILLLPESQGRTLPDTLEDAEGRQSSLLFLPCWTPQDPHVPLLLPHHQQTHYGQRQLFRSGTLGSNPENGGERHESIWNILGTRALGTRGARRVQATEQHPQ</sequence>
<dbReference type="Ensembl" id="ENSSHAT00000016727.2">
    <property type="protein sequence ID" value="ENSSHAP00000016587.2"/>
    <property type="gene ID" value="ENSSHAG00000014110.2"/>
</dbReference>
<feature type="transmembrane region" description="Helical" evidence="5">
    <location>
        <begin position="270"/>
        <end position="290"/>
    </location>
</feature>
<protein>
    <submittedName>
        <fullName evidence="7">Solute carrier family 22 member 31</fullName>
    </submittedName>
</protein>
<feature type="transmembrane region" description="Helical" evidence="5">
    <location>
        <begin position="239"/>
        <end position="263"/>
    </location>
</feature>
<keyword evidence="4 5" id="KW-0472">Membrane</keyword>
<evidence type="ECO:0000256" key="4">
    <source>
        <dbReference type="ARBA" id="ARBA00023136"/>
    </source>
</evidence>
<feature type="transmembrane region" description="Helical" evidence="5">
    <location>
        <begin position="34"/>
        <end position="55"/>
    </location>
</feature>
<dbReference type="eggNOG" id="KOG0255">
    <property type="taxonomic scope" value="Eukaryota"/>
</dbReference>
<dbReference type="PANTHER" id="PTHR24064">
    <property type="entry name" value="SOLUTE CARRIER FAMILY 22 MEMBER"/>
    <property type="match status" value="1"/>
</dbReference>
<evidence type="ECO:0000313" key="8">
    <source>
        <dbReference type="Proteomes" id="UP000007648"/>
    </source>
</evidence>
<dbReference type="HOGENOM" id="CLU_001265_33_6_1"/>
<evidence type="ECO:0000256" key="5">
    <source>
        <dbReference type="SAM" id="Phobius"/>
    </source>
</evidence>
<reference evidence="7" key="3">
    <citation type="submission" date="2025-09" db="UniProtKB">
        <authorList>
            <consortium name="Ensembl"/>
        </authorList>
    </citation>
    <scope>IDENTIFICATION</scope>
</reference>
<evidence type="ECO:0000256" key="3">
    <source>
        <dbReference type="ARBA" id="ARBA00022989"/>
    </source>
</evidence>
<dbReference type="GO" id="GO:0022857">
    <property type="term" value="F:transmembrane transporter activity"/>
    <property type="evidence" value="ECO:0007669"/>
    <property type="project" value="InterPro"/>
</dbReference>
<accession>G3WMD2</accession>
<feature type="transmembrane region" description="Helical" evidence="5">
    <location>
        <begin position="216"/>
        <end position="233"/>
    </location>
</feature>
<dbReference type="GO" id="GO:0016020">
    <property type="term" value="C:membrane"/>
    <property type="evidence" value="ECO:0007669"/>
    <property type="project" value="UniProtKB-SubCell"/>
</dbReference>
<dbReference type="InterPro" id="IPR005828">
    <property type="entry name" value="MFS_sugar_transport-like"/>
</dbReference>
<keyword evidence="3 5" id="KW-1133">Transmembrane helix</keyword>
<reference evidence="7" key="2">
    <citation type="submission" date="2025-08" db="UniProtKB">
        <authorList>
            <consortium name="Ensembl"/>
        </authorList>
    </citation>
    <scope>IDENTIFICATION</scope>
</reference>
<proteinExistence type="predicted"/>
<evidence type="ECO:0000313" key="7">
    <source>
        <dbReference type="Ensembl" id="ENSSHAP00000016587.2"/>
    </source>
</evidence>
<feature type="transmembrane region" description="Helical" evidence="5">
    <location>
        <begin position="302"/>
        <end position="323"/>
    </location>
</feature>
<dbReference type="InParanoid" id="G3WMD2"/>
<evidence type="ECO:0000256" key="1">
    <source>
        <dbReference type="ARBA" id="ARBA00004141"/>
    </source>
</evidence>